<evidence type="ECO:0000256" key="8">
    <source>
        <dbReference type="SAM" id="Phobius"/>
    </source>
</evidence>
<evidence type="ECO:0000313" key="10">
    <source>
        <dbReference type="Proteomes" id="UP000054018"/>
    </source>
</evidence>
<dbReference type="GO" id="GO:0019915">
    <property type="term" value="P:lipid storage"/>
    <property type="evidence" value="ECO:0007669"/>
    <property type="project" value="InterPro"/>
</dbReference>
<feature type="transmembrane region" description="Helical" evidence="8">
    <location>
        <begin position="184"/>
        <end position="203"/>
    </location>
</feature>
<keyword evidence="3" id="KW-0378">Hydrolase</keyword>
<evidence type="ECO:0000256" key="3">
    <source>
        <dbReference type="ARBA" id="ARBA00022801"/>
    </source>
</evidence>
<comment type="subcellular location">
    <subcellularLocation>
        <location evidence="1">Endoplasmic reticulum membrane</location>
        <topology evidence="1">Multi-pass membrane protein</topology>
    </subcellularLocation>
</comment>
<dbReference type="InterPro" id="IPR019388">
    <property type="entry name" value="FIT"/>
</dbReference>
<dbReference type="Pfam" id="PF10261">
    <property type="entry name" value="FIT"/>
    <property type="match status" value="2"/>
</dbReference>
<dbReference type="AlphaFoldDB" id="A0A0C9ZFD1"/>
<dbReference type="PANTHER" id="PTHR23129">
    <property type="entry name" value="ACYL-COENZYME A DIPHOSPHATASE FITM2"/>
    <property type="match status" value="1"/>
</dbReference>
<keyword evidence="4" id="KW-0256">Endoplasmic reticulum</keyword>
<evidence type="ECO:0000256" key="5">
    <source>
        <dbReference type="ARBA" id="ARBA00022989"/>
    </source>
</evidence>
<keyword evidence="6" id="KW-0443">Lipid metabolism</keyword>
<organism evidence="9 10">
    <name type="scientific">Pisolithus microcarpus 441</name>
    <dbReference type="NCBI Taxonomy" id="765257"/>
    <lineage>
        <taxon>Eukaryota</taxon>
        <taxon>Fungi</taxon>
        <taxon>Dikarya</taxon>
        <taxon>Basidiomycota</taxon>
        <taxon>Agaricomycotina</taxon>
        <taxon>Agaricomycetes</taxon>
        <taxon>Agaricomycetidae</taxon>
        <taxon>Boletales</taxon>
        <taxon>Sclerodermatineae</taxon>
        <taxon>Pisolithaceae</taxon>
        <taxon>Pisolithus</taxon>
    </lineage>
</organism>
<dbReference type="STRING" id="765257.A0A0C9ZFD1"/>
<dbReference type="GO" id="GO:0034389">
    <property type="term" value="P:lipid droplet organization"/>
    <property type="evidence" value="ECO:0007669"/>
    <property type="project" value="TreeGrafter"/>
</dbReference>
<evidence type="ECO:0000256" key="2">
    <source>
        <dbReference type="ARBA" id="ARBA00022692"/>
    </source>
</evidence>
<keyword evidence="2 8" id="KW-0812">Transmembrane</keyword>
<name>A0A0C9ZFD1_9AGAM</name>
<dbReference type="GO" id="GO:0008654">
    <property type="term" value="P:phospholipid biosynthetic process"/>
    <property type="evidence" value="ECO:0007669"/>
    <property type="project" value="TreeGrafter"/>
</dbReference>
<feature type="transmembrane region" description="Helical" evidence="8">
    <location>
        <begin position="96"/>
        <end position="116"/>
    </location>
</feature>
<evidence type="ECO:0000256" key="6">
    <source>
        <dbReference type="ARBA" id="ARBA00023098"/>
    </source>
</evidence>
<reference evidence="9 10" key="1">
    <citation type="submission" date="2014-04" db="EMBL/GenBank/DDBJ databases">
        <authorList>
            <consortium name="DOE Joint Genome Institute"/>
            <person name="Kuo A."/>
            <person name="Kohler A."/>
            <person name="Costa M.D."/>
            <person name="Nagy L.G."/>
            <person name="Floudas D."/>
            <person name="Copeland A."/>
            <person name="Barry K.W."/>
            <person name="Cichocki N."/>
            <person name="Veneault-Fourrey C."/>
            <person name="LaButti K."/>
            <person name="Lindquist E.A."/>
            <person name="Lipzen A."/>
            <person name="Lundell T."/>
            <person name="Morin E."/>
            <person name="Murat C."/>
            <person name="Sun H."/>
            <person name="Tunlid A."/>
            <person name="Henrissat B."/>
            <person name="Grigoriev I.V."/>
            <person name="Hibbett D.S."/>
            <person name="Martin F."/>
            <person name="Nordberg H.P."/>
            <person name="Cantor M.N."/>
            <person name="Hua S.X."/>
        </authorList>
    </citation>
    <scope>NUCLEOTIDE SEQUENCE [LARGE SCALE GENOMIC DNA]</scope>
    <source>
        <strain evidence="9 10">441</strain>
    </source>
</reference>
<dbReference type="EMBL" id="KN833694">
    <property type="protein sequence ID" value="KIK27976.1"/>
    <property type="molecule type" value="Genomic_DNA"/>
</dbReference>
<evidence type="ECO:0000313" key="9">
    <source>
        <dbReference type="EMBL" id="KIK27976.1"/>
    </source>
</evidence>
<gene>
    <name evidence="9" type="ORF">PISMIDRAFT_27810</name>
</gene>
<dbReference type="Proteomes" id="UP000054018">
    <property type="component" value="Unassembled WGS sequence"/>
</dbReference>
<dbReference type="PANTHER" id="PTHR23129:SF0">
    <property type="entry name" value="ACYL-COENZYME A DIPHOSPHATASE FITM2"/>
    <property type="match status" value="1"/>
</dbReference>
<accession>A0A0C9ZFD1</accession>
<protein>
    <submittedName>
        <fullName evidence="9">Uncharacterized protein</fullName>
    </submittedName>
</protein>
<feature type="transmembrane region" description="Helical" evidence="8">
    <location>
        <begin position="68"/>
        <end position="84"/>
    </location>
</feature>
<dbReference type="GO" id="GO:0010945">
    <property type="term" value="F:coenzyme A diphosphatase activity"/>
    <property type="evidence" value="ECO:0007669"/>
    <property type="project" value="InterPro"/>
</dbReference>
<keyword evidence="5 8" id="KW-1133">Transmembrane helix</keyword>
<evidence type="ECO:0000256" key="1">
    <source>
        <dbReference type="ARBA" id="ARBA00004477"/>
    </source>
</evidence>
<dbReference type="HOGENOM" id="CLU_048143_1_0_1"/>
<keyword evidence="7 8" id="KW-0472">Membrane</keyword>
<evidence type="ECO:0000256" key="4">
    <source>
        <dbReference type="ARBA" id="ARBA00022824"/>
    </source>
</evidence>
<dbReference type="OrthoDB" id="5579088at2759"/>
<proteinExistence type="predicted"/>
<dbReference type="GO" id="GO:0005789">
    <property type="term" value="C:endoplasmic reticulum membrane"/>
    <property type="evidence" value="ECO:0007669"/>
    <property type="project" value="UniProtKB-SubCell"/>
</dbReference>
<feature type="transmembrane region" description="Helical" evidence="8">
    <location>
        <begin position="215"/>
        <end position="233"/>
    </location>
</feature>
<keyword evidence="10" id="KW-1185">Reference proteome</keyword>
<reference evidence="10" key="2">
    <citation type="submission" date="2015-01" db="EMBL/GenBank/DDBJ databases">
        <title>Evolutionary Origins and Diversification of the Mycorrhizal Mutualists.</title>
        <authorList>
            <consortium name="DOE Joint Genome Institute"/>
            <consortium name="Mycorrhizal Genomics Consortium"/>
            <person name="Kohler A."/>
            <person name="Kuo A."/>
            <person name="Nagy L.G."/>
            <person name="Floudas D."/>
            <person name="Copeland A."/>
            <person name="Barry K.W."/>
            <person name="Cichocki N."/>
            <person name="Veneault-Fourrey C."/>
            <person name="LaButti K."/>
            <person name="Lindquist E.A."/>
            <person name="Lipzen A."/>
            <person name="Lundell T."/>
            <person name="Morin E."/>
            <person name="Murat C."/>
            <person name="Riley R."/>
            <person name="Ohm R."/>
            <person name="Sun H."/>
            <person name="Tunlid A."/>
            <person name="Henrissat B."/>
            <person name="Grigoriev I.V."/>
            <person name="Hibbett D.S."/>
            <person name="Martin F."/>
        </authorList>
    </citation>
    <scope>NUCLEOTIDE SEQUENCE [LARGE SCALE GENOMIC DNA]</scope>
    <source>
        <strain evidence="10">441</strain>
    </source>
</reference>
<sequence length="264" mass="29830">MSLKVDVQQAIFAILTLITFLGTIYSVKNHTYLDTSDPSLTHLPHHLHQTHYFATKANLLNVLFIKRAWAWTSSAFFFLWITSPRQQRSIRSLSKWALATAIWLVFTSWFFGPALLERFIAVSGGECTISLPSGATLSIPSEFCFTKSSVSPYTHPYLFASPLLLPEGQWAIVPRMRRGHDVSGHIFLLTMSTLFLADQLALSLRSRSNSPWTPAHKYAVLYTLGTIAIWLFATYTTSLYFHTPLEKFTGYLLGIAGYALIRMI</sequence>
<evidence type="ECO:0000256" key="7">
    <source>
        <dbReference type="ARBA" id="ARBA00023136"/>
    </source>
</evidence>